<evidence type="ECO:0000313" key="3">
    <source>
        <dbReference type="Proteomes" id="UP001623592"/>
    </source>
</evidence>
<name>A0ABW8TAQ7_9CLOT</name>
<dbReference type="EMBL" id="JBJIAA010000003">
    <property type="protein sequence ID" value="MFL0249574.1"/>
    <property type="molecule type" value="Genomic_DNA"/>
</dbReference>
<organism evidence="2 3">
    <name type="scientific">Clostridium neuense</name>
    <dbReference type="NCBI Taxonomy" id="1728934"/>
    <lineage>
        <taxon>Bacteria</taxon>
        <taxon>Bacillati</taxon>
        <taxon>Bacillota</taxon>
        <taxon>Clostridia</taxon>
        <taxon>Eubacteriales</taxon>
        <taxon>Clostridiaceae</taxon>
        <taxon>Clostridium</taxon>
    </lineage>
</organism>
<feature type="transmembrane region" description="Helical" evidence="1">
    <location>
        <begin position="21"/>
        <end position="45"/>
    </location>
</feature>
<proteinExistence type="predicted"/>
<protein>
    <submittedName>
        <fullName evidence="2">Uncharacterized protein</fullName>
    </submittedName>
</protein>
<keyword evidence="1" id="KW-0472">Membrane</keyword>
<sequence length="215" mass="24686">MKNPQVAEMVKKMSPKEKRAYIWEYYKIHIFAVLIVIALIVSFIYSMVTKQQEYYNITYIGNYINEKNMSDMKNNINKTILNNDKKKIITLDSAFTDKESLSSNPQTFEKLAAKITAKDIDMAIVNKKFFQSYFSSGIFLNLQSLNGFSSLSKENYKFLTKTNSSGNLGTYGIYIEDSNILNKLSSNNDDNILVVISSSERKSRALKILKTLLRK</sequence>
<dbReference type="RefSeq" id="WP_406786244.1">
    <property type="nucleotide sequence ID" value="NZ_JBJIAA010000003.1"/>
</dbReference>
<evidence type="ECO:0000256" key="1">
    <source>
        <dbReference type="SAM" id="Phobius"/>
    </source>
</evidence>
<evidence type="ECO:0000313" key="2">
    <source>
        <dbReference type="EMBL" id="MFL0249574.1"/>
    </source>
</evidence>
<keyword evidence="3" id="KW-1185">Reference proteome</keyword>
<accession>A0ABW8TAQ7</accession>
<dbReference type="Proteomes" id="UP001623592">
    <property type="component" value="Unassembled WGS sequence"/>
</dbReference>
<comment type="caution">
    <text evidence="2">The sequence shown here is derived from an EMBL/GenBank/DDBJ whole genome shotgun (WGS) entry which is preliminary data.</text>
</comment>
<keyword evidence="1" id="KW-0812">Transmembrane</keyword>
<reference evidence="2 3" key="1">
    <citation type="submission" date="2024-11" db="EMBL/GenBank/DDBJ databases">
        <authorList>
            <person name="Heng Y.C."/>
            <person name="Lim A.C.H."/>
            <person name="Lee J.K.Y."/>
            <person name="Kittelmann S."/>
        </authorList>
    </citation>
    <scope>NUCLEOTIDE SEQUENCE [LARGE SCALE GENOMIC DNA]</scope>
    <source>
        <strain evidence="2 3">WILCCON 0114</strain>
    </source>
</reference>
<gene>
    <name evidence="2" type="ORF">ACJDT4_03995</name>
</gene>
<keyword evidence="1" id="KW-1133">Transmembrane helix</keyword>